<dbReference type="InterPro" id="IPR019775">
    <property type="entry name" value="WD40_repeat_CS"/>
</dbReference>
<dbReference type="InterPro" id="IPR015943">
    <property type="entry name" value="WD40/YVTN_repeat-like_dom_sf"/>
</dbReference>
<dbReference type="EMBL" id="CAUYUJ010006261">
    <property type="protein sequence ID" value="CAK0816760.1"/>
    <property type="molecule type" value="Genomic_DNA"/>
</dbReference>
<feature type="repeat" description="WD" evidence="3">
    <location>
        <begin position="423"/>
        <end position="463"/>
    </location>
</feature>
<feature type="repeat" description="WD" evidence="3">
    <location>
        <begin position="360"/>
        <end position="381"/>
    </location>
</feature>
<sequence>MGSVLGKCCKFLGSATESTQQGPTADPTGPAADAAAIVADHAGIPDPSEITWAVATKMKECLQDYPNIIQFDSSRLQASVNVVADVLQGANLRISLAAPIELVCRAVANTAIKVTDGTDVGEVLSKVMQSQQNIIQRDIEALREMHLKNAMDEIEVLAAMSKTLMELKAEGSSNFENELTFYVQRALSAEGHARDAFNVAEGKLDEKVRATTLMASAMMAQTLDPKRERRVIADQLAHALKKLFNDEDMQVLIGQECGSRNKVLCFRERRQRRLREAFQCLVHVEGWIAQHAPGRQTVLSSLDKPFDMNRIVQHGILDPQGSTVGALARLAGGEEYSDMELGILQSYCGQRPKMQAATALSGSRDNTLKLWELSTGRCLRTLEGHTYEVMCVTAQGKDGALSGSIDKTLKLWELSTGRCLRTLEGHTDRVPCVTALGEDGALSGSDDRTLKLWELSTGRCLRTLTGHAGRCLRTLTGHAGAVMRVTAQGRALARDAQGRILDPPPLFRELRRRALAVLGRARGATISSLI</sequence>
<evidence type="ECO:0000313" key="4">
    <source>
        <dbReference type="EMBL" id="CAK0816760.1"/>
    </source>
</evidence>
<dbReference type="InterPro" id="IPR020472">
    <property type="entry name" value="WD40_PAC1"/>
</dbReference>
<evidence type="ECO:0000256" key="2">
    <source>
        <dbReference type="ARBA" id="ARBA00022737"/>
    </source>
</evidence>
<evidence type="ECO:0000313" key="5">
    <source>
        <dbReference type="Proteomes" id="UP001189429"/>
    </source>
</evidence>
<organism evidence="4 5">
    <name type="scientific">Prorocentrum cordatum</name>
    <dbReference type="NCBI Taxonomy" id="2364126"/>
    <lineage>
        <taxon>Eukaryota</taxon>
        <taxon>Sar</taxon>
        <taxon>Alveolata</taxon>
        <taxon>Dinophyceae</taxon>
        <taxon>Prorocentrales</taxon>
        <taxon>Prorocentraceae</taxon>
        <taxon>Prorocentrum</taxon>
    </lineage>
</organism>
<dbReference type="InterPro" id="IPR001680">
    <property type="entry name" value="WD40_rpt"/>
</dbReference>
<dbReference type="SUPFAM" id="SSF50978">
    <property type="entry name" value="WD40 repeat-like"/>
    <property type="match status" value="1"/>
</dbReference>
<keyword evidence="2" id="KW-0677">Repeat</keyword>
<proteinExistence type="predicted"/>
<dbReference type="PROSITE" id="PS00678">
    <property type="entry name" value="WD_REPEATS_1"/>
    <property type="match status" value="2"/>
</dbReference>
<keyword evidence="1 3" id="KW-0853">WD repeat</keyword>
<comment type="caution">
    <text evidence="4">The sequence shown here is derived from an EMBL/GenBank/DDBJ whole genome shotgun (WGS) entry which is preliminary data.</text>
</comment>
<accession>A0ABN9RJ81</accession>
<feature type="repeat" description="WD" evidence="3">
    <location>
        <begin position="382"/>
        <end position="422"/>
    </location>
</feature>
<gene>
    <name evidence="4" type="ORF">PCOR1329_LOCUS19579</name>
</gene>
<dbReference type="Proteomes" id="UP001189429">
    <property type="component" value="Unassembled WGS sequence"/>
</dbReference>
<evidence type="ECO:0000256" key="1">
    <source>
        <dbReference type="ARBA" id="ARBA00022574"/>
    </source>
</evidence>
<name>A0ABN9RJ81_9DINO</name>
<dbReference type="Pfam" id="PF00400">
    <property type="entry name" value="WD40"/>
    <property type="match status" value="2"/>
</dbReference>
<dbReference type="InterPro" id="IPR036322">
    <property type="entry name" value="WD40_repeat_dom_sf"/>
</dbReference>
<protein>
    <submittedName>
        <fullName evidence="4">Uncharacterized protein</fullName>
    </submittedName>
</protein>
<dbReference type="Gene3D" id="2.130.10.10">
    <property type="entry name" value="YVTN repeat-like/Quinoprotein amine dehydrogenase"/>
    <property type="match status" value="1"/>
</dbReference>
<reference evidence="4" key="1">
    <citation type="submission" date="2023-10" db="EMBL/GenBank/DDBJ databases">
        <authorList>
            <person name="Chen Y."/>
            <person name="Shah S."/>
            <person name="Dougan E. K."/>
            <person name="Thang M."/>
            <person name="Chan C."/>
        </authorList>
    </citation>
    <scope>NUCLEOTIDE SEQUENCE [LARGE SCALE GENOMIC DNA]</scope>
</reference>
<dbReference type="PRINTS" id="PR00320">
    <property type="entry name" value="GPROTEINBRPT"/>
</dbReference>
<dbReference type="PROSITE" id="PS50082">
    <property type="entry name" value="WD_REPEATS_2"/>
    <property type="match status" value="3"/>
</dbReference>
<dbReference type="SMART" id="SM00320">
    <property type="entry name" value="WD40"/>
    <property type="match status" value="2"/>
</dbReference>
<dbReference type="PANTHER" id="PTHR19849:SF1">
    <property type="entry name" value="F-BOX_WD REPEAT-CONTAINING PROTEIN 7"/>
    <property type="match status" value="1"/>
</dbReference>
<dbReference type="PANTHER" id="PTHR19849">
    <property type="entry name" value="PHOSPHOLIPASE A-2-ACTIVATING PROTEIN"/>
    <property type="match status" value="1"/>
</dbReference>
<keyword evidence="5" id="KW-1185">Reference proteome</keyword>
<evidence type="ECO:0000256" key="3">
    <source>
        <dbReference type="PROSITE-ProRule" id="PRU00221"/>
    </source>
</evidence>